<evidence type="ECO:0000313" key="2">
    <source>
        <dbReference type="EMBL" id="KNZ52259.1"/>
    </source>
</evidence>
<organism evidence="2 3">
    <name type="scientific">Puccinia sorghi</name>
    <dbReference type="NCBI Taxonomy" id="27349"/>
    <lineage>
        <taxon>Eukaryota</taxon>
        <taxon>Fungi</taxon>
        <taxon>Dikarya</taxon>
        <taxon>Basidiomycota</taxon>
        <taxon>Pucciniomycotina</taxon>
        <taxon>Pucciniomycetes</taxon>
        <taxon>Pucciniales</taxon>
        <taxon>Pucciniaceae</taxon>
        <taxon>Puccinia</taxon>
    </lineage>
</organism>
<keyword evidence="3" id="KW-1185">Reference proteome</keyword>
<accession>A0A0L6UUT5</accession>
<dbReference type="Proteomes" id="UP000037035">
    <property type="component" value="Unassembled WGS sequence"/>
</dbReference>
<evidence type="ECO:0000256" key="1">
    <source>
        <dbReference type="SAM" id="MobiDB-lite"/>
    </source>
</evidence>
<dbReference type="EMBL" id="LAVV01008646">
    <property type="protein sequence ID" value="KNZ52259.1"/>
    <property type="molecule type" value="Genomic_DNA"/>
</dbReference>
<feature type="compositionally biased region" description="Basic residues" evidence="1">
    <location>
        <begin position="14"/>
        <end position="23"/>
    </location>
</feature>
<feature type="region of interest" description="Disordered" evidence="1">
    <location>
        <begin position="1"/>
        <end position="25"/>
    </location>
</feature>
<dbReference type="AlphaFoldDB" id="A0A0L6UUT5"/>
<comment type="caution">
    <text evidence="2">The sequence shown here is derived from an EMBL/GenBank/DDBJ whole genome shotgun (WGS) entry which is preliminary data.</text>
</comment>
<evidence type="ECO:0000313" key="3">
    <source>
        <dbReference type="Proteomes" id="UP000037035"/>
    </source>
</evidence>
<name>A0A0L6UUT5_9BASI</name>
<feature type="compositionally biased region" description="Basic and acidic residues" evidence="1">
    <location>
        <begin position="1"/>
        <end position="10"/>
    </location>
</feature>
<proteinExistence type="predicted"/>
<gene>
    <name evidence="2" type="ORF">VP01_362g1</name>
</gene>
<reference evidence="2 3" key="1">
    <citation type="submission" date="2015-08" db="EMBL/GenBank/DDBJ databases">
        <title>Next Generation Sequencing and Analysis of the Genome of Puccinia sorghi L Schw, the Causal Agent of Maize Common Rust.</title>
        <authorList>
            <person name="Rochi L."/>
            <person name="Burguener G."/>
            <person name="Darino M."/>
            <person name="Turjanski A."/>
            <person name="Kreff E."/>
            <person name="Dieguez M.J."/>
            <person name="Sacco F."/>
        </authorList>
    </citation>
    <scope>NUCLEOTIDE SEQUENCE [LARGE SCALE GENOMIC DNA]</scope>
    <source>
        <strain evidence="2 3">RO10H11247</strain>
    </source>
</reference>
<sequence>MSNDKQEKSVNTKPTKHKKKRKSNPNNKTVALLTLIIKQMDLGKGTENCNLKAKGWTQPFFWRNWGLVGRLRVEWSLQMKIHVAYCCVYVHISIICTILAKLKYLFIGEVSFETQICYHQRQPNQLVKSGPLFIYWNLLRWVENTCIQDESRTRTQE</sequence>
<protein>
    <submittedName>
        <fullName evidence="2">Uncharacterized protein</fullName>
    </submittedName>
</protein>
<dbReference type="VEuPathDB" id="FungiDB:VP01_362g1"/>